<proteinExistence type="predicted"/>
<dbReference type="Proteomes" id="UP000233524">
    <property type="component" value="Unassembled WGS sequence"/>
</dbReference>
<dbReference type="PANTHER" id="PTHR31184">
    <property type="entry name" value="HUNTINGTIN-INTERACTING PROTEIN K FAMILY MEMBER"/>
    <property type="match status" value="1"/>
</dbReference>
<dbReference type="OrthoDB" id="285219at2759"/>
<feature type="compositionally biased region" description="Polar residues" evidence="1">
    <location>
        <begin position="1"/>
        <end position="10"/>
    </location>
</feature>
<dbReference type="InterPro" id="IPR052617">
    <property type="entry name" value="Huntingtin-int_K"/>
</dbReference>
<dbReference type="STRING" id="41688.A0A2N3NK42"/>
<keyword evidence="4" id="KW-1185">Reference proteome</keyword>
<dbReference type="InterPro" id="IPR044034">
    <property type="entry name" value="NAC-like_UBA"/>
</dbReference>
<evidence type="ECO:0000313" key="4">
    <source>
        <dbReference type="Proteomes" id="UP000233524"/>
    </source>
</evidence>
<dbReference type="GO" id="GO:0050821">
    <property type="term" value="P:protein stabilization"/>
    <property type="evidence" value="ECO:0007669"/>
    <property type="project" value="TreeGrafter"/>
</dbReference>
<evidence type="ECO:0000313" key="3">
    <source>
        <dbReference type="EMBL" id="PKS12722.1"/>
    </source>
</evidence>
<dbReference type="Pfam" id="PF19026">
    <property type="entry name" value="UBA_HYPK"/>
    <property type="match status" value="1"/>
</dbReference>
<evidence type="ECO:0000259" key="2">
    <source>
        <dbReference type="Pfam" id="PF19026"/>
    </source>
</evidence>
<sequence length="125" mass="12805">MSKNAQNPQNPDAEDETPVAKSAEDRKAATALANLDARDESAAASNVDQDAVSAAMKTLGGGAAGAGAGASKGLPVRNKNVKVDQADVALLVEELDLPKAKALDLLKAHEGDAVQAMKAYVQIRV</sequence>
<dbReference type="AlphaFoldDB" id="A0A2N3NK42"/>
<comment type="caution">
    <text evidence="3">The sequence shown here is derived from an EMBL/GenBank/DDBJ whole genome shotgun (WGS) entry which is preliminary data.</text>
</comment>
<feature type="domain" description="Nascent polypeptide-associated complex subunit alpha-like UBA" evidence="2">
    <location>
        <begin position="81"/>
        <end position="121"/>
    </location>
</feature>
<reference evidence="3 4" key="1">
    <citation type="journal article" date="2017" name="G3 (Bethesda)">
        <title>First Draft Genome Sequence of the Pathogenic Fungus Lomentospora prolificans (Formerly Scedosporium prolificans).</title>
        <authorList>
            <person name="Luo R."/>
            <person name="Zimin A."/>
            <person name="Workman R."/>
            <person name="Fan Y."/>
            <person name="Pertea G."/>
            <person name="Grossman N."/>
            <person name="Wear M.P."/>
            <person name="Jia B."/>
            <person name="Miller H."/>
            <person name="Casadevall A."/>
            <person name="Timp W."/>
            <person name="Zhang S.X."/>
            <person name="Salzberg S.L."/>
        </authorList>
    </citation>
    <scope>NUCLEOTIDE SEQUENCE [LARGE SCALE GENOMIC DNA]</scope>
    <source>
        <strain evidence="3 4">JHH-5317</strain>
    </source>
</reference>
<dbReference type="VEuPathDB" id="FungiDB:jhhlp_000930"/>
<feature type="region of interest" description="Disordered" evidence="1">
    <location>
        <begin position="1"/>
        <end position="49"/>
    </location>
</feature>
<dbReference type="CDD" id="cd14361">
    <property type="entry name" value="UBA_HYPK"/>
    <property type="match status" value="1"/>
</dbReference>
<gene>
    <name evidence="3" type="ORF">jhhlp_000930</name>
</gene>
<dbReference type="InParanoid" id="A0A2N3NK42"/>
<dbReference type="EMBL" id="NLAX01000003">
    <property type="protein sequence ID" value="PKS12722.1"/>
    <property type="molecule type" value="Genomic_DNA"/>
</dbReference>
<dbReference type="PANTHER" id="PTHR31184:SF2">
    <property type="entry name" value="HUNTINGTIN-INTERACTING PROTEIN K"/>
    <property type="match status" value="1"/>
</dbReference>
<organism evidence="3 4">
    <name type="scientific">Lomentospora prolificans</name>
    <dbReference type="NCBI Taxonomy" id="41688"/>
    <lineage>
        <taxon>Eukaryota</taxon>
        <taxon>Fungi</taxon>
        <taxon>Dikarya</taxon>
        <taxon>Ascomycota</taxon>
        <taxon>Pezizomycotina</taxon>
        <taxon>Sordariomycetes</taxon>
        <taxon>Hypocreomycetidae</taxon>
        <taxon>Microascales</taxon>
        <taxon>Microascaceae</taxon>
        <taxon>Lomentospora</taxon>
    </lineage>
</organism>
<name>A0A2N3NK42_9PEZI</name>
<protein>
    <recommendedName>
        <fullName evidence="2">Nascent polypeptide-associated complex subunit alpha-like UBA domain-containing protein</fullName>
    </recommendedName>
</protein>
<evidence type="ECO:0000256" key="1">
    <source>
        <dbReference type="SAM" id="MobiDB-lite"/>
    </source>
</evidence>
<accession>A0A2N3NK42</accession>
<dbReference type="GO" id="GO:0043066">
    <property type="term" value="P:negative regulation of apoptotic process"/>
    <property type="evidence" value="ECO:0007669"/>
    <property type="project" value="TreeGrafter"/>
</dbReference>
<dbReference type="InterPro" id="IPR038922">
    <property type="entry name" value="HYPK_UBA"/>
</dbReference>